<evidence type="ECO:0000313" key="4">
    <source>
        <dbReference type="Proteomes" id="UP001214441"/>
    </source>
</evidence>
<proteinExistence type="predicted"/>
<dbReference type="PROSITE" id="PS51462">
    <property type="entry name" value="NUDIX"/>
    <property type="match status" value="1"/>
</dbReference>
<keyword evidence="4" id="KW-1185">Reference proteome</keyword>
<reference evidence="3 4" key="1">
    <citation type="submission" date="2023-05" db="EMBL/GenBank/DDBJ databases">
        <title>Streptantibioticus silvisoli sp. nov., acidotolerant actinomycetes 1 from pine litter.</title>
        <authorList>
            <person name="Swiecimska M."/>
            <person name="Golinska P."/>
            <person name="Sangal V."/>
            <person name="Wachnowicz B."/>
            <person name="Goodfellow M."/>
        </authorList>
    </citation>
    <scope>NUCLEOTIDE SEQUENCE [LARGE SCALE GENOMIC DNA]</scope>
    <source>
        <strain evidence="3 4">DSM 42109</strain>
    </source>
</reference>
<gene>
    <name evidence="3" type="ORF">NMN56_036320</name>
</gene>
<dbReference type="RefSeq" id="WP_274045507.1">
    <property type="nucleotide sequence ID" value="NZ_JANCPR020000055.1"/>
</dbReference>
<keyword evidence="1" id="KW-0378">Hydrolase</keyword>
<evidence type="ECO:0000256" key="1">
    <source>
        <dbReference type="ARBA" id="ARBA00022801"/>
    </source>
</evidence>
<dbReference type="EMBL" id="JANCPR020000055">
    <property type="protein sequence ID" value="MDJ1137323.1"/>
    <property type="molecule type" value="Genomic_DNA"/>
</dbReference>
<feature type="domain" description="Nudix hydrolase" evidence="2">
    <location>
        <begin position="28"/>
        <end position="169"/>
    </location>
</feature>
<dbReference type="InterPro" id="IPR000086">
    <property type="entry name" value="NUDIX_hydrolase_dom"/>
</dbReference>
<dbReference type="Pfam" id="PF00293">
    <property type="entry name" value="NUDIX"/>
    <property type="match status" value="1"/>
</dbReference>
<dbReference type="Proteomes" id="UP001214441">
    <property type="component" value="Unassembled WGS sequence"/>
</dbReference>
<protein>
    <submittedName>
        <fullName evidence="3">NUDIX domain-containing protein</fullName>
    </submittedName>
</protein>
<name>A0ABT7A9P8_9ACTN</name>
<sequence>MPELVDYVDAADRHVRTGPRGGAHTEGLLYRVAATLLTDPYGRVLVYRRPEDSSVLPGHHDVLVGGSVRAGETPAQAAARELAEEFGPGAAECGQRAEDGGRPHVMWRERVEGPAGPCWLTVHHARVTEDALRPDPEEIAWHGFLPPEQLLDGAHPRPFNRVGLRALRRLADAPQNPLARQVNALTTWDGHKRHT</sequence>
<dbReference type="InterPro" id="IPR015797">
    <property type="entry name" value="NUDIX_hydrolase-like_dom_sf"/>
</dbReference>
<dbReference type="InterPro" id="IPR020084">
    <property type="entry name" value="NUDIX_hydrolase_CS"/>
</dbReference>
<dbReference type="PROSITE" id="PS00893">
    <property type="entry name" value="NUDIX_BOX"/>
    <property type="match status" value="1"/>
</dbReference>
<comment type="caution">
    <text evidence="3">The sequence shown here is derived from an EMBL/GenBank/DDBJ whole genome shotgun (WGS) entry which is preliminary data.</text>
</comment>
<evidence type="ECO:0000259" key="2">
    <source>
        <dbReference type="PROSITE" id="PS51462"/>
    </source>
</evidence>
<organism evidence="3 4">
    <name type="scientific">Streptomyces iconiensis</name>
    <dbReference type="NCBI Taxonomy" id="1384038"/>
    <lineage>
        <taxon>Bacteria</taxon>
        <taxon>Bacillati</taxon>
        <taxon>Actinomycetota</taxon>
        <taxon>Actinomycetes</taxon>
        <taxon>Kitasatosporales</taxon>
        <taxon>Streptomycetaceae</taxon>
        <taxon>Streptomyces</taxon>
    </lineage>
</organism>
<evidence type="ECO:0000313" key="3">
    <source>
        <dbReference type="EMBL" id="MDJ1137323.1"/>
    </source>
</evidence>
<dbReference type="Gene3D" id="3.90.79.10">
    <property type="entry name" value="Nucleoside Triphosphate Pyrophosphohydrolase"/>
    <property type="match status" value="1"/>
</dbReference>
<dbReference type="SUPFAM" id="SSF55811">
    <property type="entry name" value="Nudix"/>
    <property type="match status" value="1"/>
</dbReference>
<accession>A0ABT7A9P8</accession>